<keyword evidence="2" id="KW-0812">Transmembrane</keyword>
<comment type="caution">
    <text evidence="3">The sequence shown here is derived from an EMBL/GenBank/DDBJ whole genome shotgun (WGS) entry which is preliminary data.</text>
</comment>
<gene>
    <name evidence="3" type="ORF">Purlil1_2584</name>
</gene>
<evidence type="ECO:0000313" key="4">
    <source>
        <dbReference type="Proteomes" id="UP001287286"/>
    </source>
</evidence>
<feature type="region of interest" description="Disordered" evidence="1">
    <location>
        <begin position="193"/>
        <end position="218"/>
    </location>
</feature>
<sequence length="264" mass="28004">MDGWMGCRAGVTSDEDTQCLQKPFVVVVVAAVVVTACACMYTRMGEENPRARFVDGGRSGHHACFVLLRSGTGIGSSPPFTIVRRTGAAHWDDGARPGLPPLCAAAAAAAAAALRDIHCCAAAGWHSRRRGGPRGSGQEEPRGFASSQERVVEGTCRSPPEPAAARTDRPPISATSTSADLDLLFSLALSLPHHPPPSIAAPDDTSRRDPNAAAAATPRHRLLRESAATWRVAASARPSQLDLYADRHRARAAHERHTSRRAMV</sequence>
<keyword evidence="4" id="KW-1185">Reference proteome</keyword>
<evidence type="ECO:0000256" key="2">
    <source>
        <dbReference type="SAM" id="Phobius"/>
    </source>
</evidence>
<reference evidence="3 4" key="1">
    <citation type="journal article" date="2024" name="Microbiol. Resour. Announc.">
        <title>Genome annotations for the ascomycete fungi Trichoderma harzianum, Trichoderma aggressivum, and Purpureocillium lilacinum.</title>
        <authorList>
            <person name="Beijen E.P.W."/>
            <person name="Ohm R.A."/>
        </authorList>
    </citation>
    <scope>NUCLEOTIDE SEQUENCE [LARGE SCALE GENOMIC DNA]</scope>
    <source>
        <strain evidence="3 4">CBS 150709</strain>
    </source>
</reference>
<protein>
    <submittedName>
        <fullName evidence="3">Uncharacterized protein</fullName>
    </submittedName>
</protein>
<proteinExistence type="predicted"/>
<dbReference type="EMBL" id="JAWRVI010000006">
    <property type="protein sequence ID" value="KAK4093427.1"/>
    <property type="molecule type" value="Genomic_DNA"/>
</dbReference>
<name>A0ABR0CAL1_PURLI</name>
<feature type="region of interest" description="Disordered" evidence="1">
    <location>
        <begin position="126"/>
        <end position="175"/>
    </location>
</feature>
<evidence type="ECO:0000256" key="1">
    <source>
        <dbReference type="SAM" id="MobiDB-lite"/>
    </source>
</evidence>
<feature type="transmembrane region" description="Helical" evidence="2">
    <location>
        <begin position="24"/>
        <end position="42"/>
    </location>
</feature>
<keyword evidence="2" id="KW-1133">Transmembrane helix</keyword>
<keyword evidence="2" id="KW-0472">Membrane</keyword>
<accession>A0ABR0CAL1</accession>
<dbReference type="Proteomes" id="UP001287286">
    <property type="component" value="Unassembled WGS sequence"/>
</dbReference>
<evidence type="ECO:0000313" key="3">
    <source>
        <dbReference type="EMBL" id="KAK4093427.1"/>
    </source>
</evidence>
<organism evidence="3 4">
    <name type="scientific">Purpureocillium lilacinum</name>
    <name type="common">Paecilomyces lilacinus</name>
    <dbReference type="NCBI Taxonomy" id="33203"/>
    <lineage>
        <taxon>Eukaryota</taxon>
        <taxon>Fungi</taxon>
        <taxon>Dikarya</taxon>
        <taxon>Ascomycota</taxon>
        <taxon>Pezizomycotina</taxon>
        <taxon>Sordariomycetes</taxon>
        <taxon>Hypocreomycetidae</taxon>
        <taxon>Hypocreales</taxon>
        <taxon>Ophiocordycipitaceae</taxon>
        <taxon>Purpureocillium</taxon>
    </lineage>
</organism>